<gene>
    <name evidence="1" type="ORF">DCF19_13305</name>
</gene>
<evidence type="ECO:0000313" key="2">
    <source>
        <dbReference type="Proteomes" id="UP000249467"/>
    </source>
</evidence>
<dbReference type="Proteomes" id="UP000249467">
    <property type="component" value="Unassembled WGS sequence"/>
</dbReference>
<sequence>MSHFSQVKTQIRSLEPLQKALTDLGVNWKSGASPMRGHQGATTEAELVIEQNNGYDVGFQWNGSEYALVADMQFWQQPWTVESFLRKVTQGYAIATVMSESTNQGFSLAEQQVREDGSVRLVLQRWNG</sequence>
<reference evidence="1 2" key="1">
    <citation type="submission" date="2018-04" db="EMBL/GenBank/DDBJ databases">
        <authorList>
            <person name="Go L.Y."/>
            <person name="Mitchell J.A."/>
        </authorList>
    </citation>
    <scope>NUCLEOTIDE SEQUENCE [LARGE SCALE GENOMIC DNA]</scope>
    <source>
        <strain evidence="1">ULC066bin1</strain>
    </source>
</reference>
<evidence type="ECO:0008006" key="3">
    <source>
        <dbReference type="Google" id="ProtNLM"/>
    </source>
</evidence>
<evidence type="ECO:0000313" key="1">
    <source>
        <dbReference type="EMBL" id="PZO39858.1"/>
    </source>
</evidence>
<organism evidence="1 2">
    <name type="scientific">Pseudanabaena frigida</name>
    <dbReference type="NCBI Taxonomy" id="945775"/>
    <lineage>
        <taxon>Bacteria</taxon>
        <taxon>Bacillati</taxon>
        <taxon>Cyanobacteriota</taxon>
        <taxon>Cyanophyceae</taxon>
        <taxon>Pseudanabaenales</taxon>
        <taxon>Pseudanabaenaceae</taxon>
        <taxon>Pseudanabaena</taxon>
    </lineage>
</organism>
<accession>A0A2W4Y9M5</accession>
<reference evidence="1 2" key="2">
    <citation type="submission" date="2018-06" db="EMBL/GenBank/DDBJ databases">
        <title>Metagenomic assembly of (sub)arctic Cyanobacteria and their associated microbiome from non-axenic cultures.</title>
        <authorList>
            <person name="Baurain D."/>
        </authorList>
    </citation>
    <scope>NUCLEOTIDE SEQUENCE [LARGE SCALE GENOMIC DNA]</scope>
    <source>
        <strain evidence="1">ULC066bin1</strain>
    </source>
</reference>
<dbReference type="InterPro" id="IPR009666">
    <property type="entry name" value="Uncharacterised_Ycf35"/>
</dbReference>
<protein>
    <recommendedName>
        <fullName evidence="3">DUF1257 domain-containing protein</fullName>
    </recommendedName>
</protein>
<name>A0A2W4Y9M5_9CYAN</name>
<dbReference type="EMBL" id="QBML01000016">
    <property type="protein sequence ID" value="PZO39858.1"/>
    <property type="molecule type" value="Genomic_DNA"/>
</dbReference>
<comment type="caution">
    <text evidence="1">The sequence shown here is derived from an EMBL/GenBank/DDBJ whole genome shotgun (WGS) entry which is preliminary data.</text>
</comment>
<dbReference type="PANTHER" id="PTHR39638">
    <property type="entry name" value="YCF35"/>
    <property type="match status" value="1"/>
</dbReference>
<dbReference type="Pfam" id="PF06868">
    <property type="entry name" value="DUF1257"/>
    <property type="match status" value="1"/>
</dbReference>
<proteinExistence type="predicted"/>
<dbReference type="AlphaFoldDB" id="A0A2W4Y9M5"/>
<dbReference type="PANTHER" id="PTHR39638:SF2">
    <property type="entry name" value="YCF35"/>
    <property type="match status" value="1"/>
</dbReference>